<gene>
    <name evidence="2" type="ORF">M3M28_02800</name>
</gene>
<organism evidence="2">
    <name type="scientific">Gulosibacter sediminis</name>
    <dbReference type="NCBI Taxonomy" id="1729695"/>
    <lineage>
        <taxon>Bacteria</taxon>
        <taxon>Bacillati</taxon>
        <taxon>Actinomycetota</taxon>
        <taxon>Actinomycetes</taxon>
        <taxon>Micrococcales</taxon>
        <taxon>Microbacteriaceae</taxon>
        <taxon>Gulosibacter</taxon>
    </lineage>
</organism>
<dbReference type="Gene3D" id="1.25.40.10">
    <property type="entry name" value="Tetratricopeptide repeat domain"/>
    <property type="match status" value="1"/>
</dbReference>
<feature type="compositionally biased region" description="Low complexity" evidence="1">
    <location>
        <begin position="27"/>
        <end position="44"/>
    </location>
</feature>
<reference evidence="2" key="1">
    <citation type="submission" date="2022-05" db="EMBL/GenBank/DDBJ databases">
        <title>Complete genome sequence of toluene-degrading Gulosibacter sediminis strain ACHW.36C.</title>
        <authorList>
            <person name="Wai A.C."/>
            <person name="Lai G.K."/>
            <person name="Griffin S.D."/>
            <person name="Leung F.C."/>
        </authorList>
    </citation>
    <scope>NUCLEOTIDE SEQUENCE [LARGE SCALE GENOMIC DNA]</scope>
    <source>
        <strain evidence="2">ACHW.36C</strain>
    </source>
</reference>
<dbReference type="SUPFAM" id="SSF48452">
    <property type="entry name" value="TPR-like"/>
    <property type="match status" value="1"/>
</dbReference>
<sequence>MTQPNAASSQPQPDISLQGAVDLSGLGQAPGAAQPPQQPGAPAGEALLSLPDAVVNGGEADLEQFAALSQRMPVLVEMHSASSPDSKALSPVLAEIVRSAEGRLVLLRLDLDAHPTLGNQAQVLALLGGRPAPLFAGNPPKDQLVQVISEVLAVAAQQGLTGYAEITGDADGVAEDAAPAEAPLHPLHQEAKDALERGDIATAKSAYERALAESPADDDAKIGLAQVSLLERLQGKTLEQIRSAAAENPNDIDAQFDVADLDLSGGHVDDAFNRLLSLFTKVDADGKTRVRERLIELFDVVGGDEPRVVRARQRLTSLLFA</sequence>
<proteinExistence type="predicted"/>
<dbReference type="EMBL" id="CP097160">
    <property type="protein sequence ID" value="UQN15414.1"/>
    <property type="molecule type" value="Genomic_DNA"/>
</dbReference>
<feature type="compositionally biased region" description="Polar residues" evidence="1">
    <location>
        <begin position="1"/>
        <end position="15"/>
    </location>
</feature>
<feature type="region of interest" description="Disordered" evidence="1">
    <location>
        <begin position="1"/>
        <end position="44"/>
    </location>
</feature>
<protein>
    <submittedName>
        <fullName evidence="2">Co-chaperone YbbN</fullName>
    </submittedName>
</protein>
<dbReference type="InterPro" id="IPR011990">
    <property type="entry name" value="TPR-like_helical_dom_sf"/>
</dbReference>
<evidence type="ECO:0000313" key="2">
    <source>
        <dbReference type="EMBL" id="UQN15414.1"/>
    </source>
</evidence>
<accession>A0ABY4MYE2</accession>
<evidence type="ECO:0000256" key="1">
    <source>
        <dbReference type="SAM" id="MobiDB-lite"/>
    </source>
</evidence>
<dbReference type="InterPro" id="IPR036249">
    <property type="entry name" value="Thioredoxin-like_sf"/>
</dbReference>
<dbReference type="SUPFAM" id="SSF52833">
    <property type="entry name" value="Thioredoxin-like"/>
    <property type="match status" value="1"/>
</dbReference>
<name>A0ABY4MYE2_9MICO</name>
<dbReference type="Pfam" id="PF14559">
    <property type="entry name" value="TPR_19"/>
    <property type="match status" value="1"/>
</dbReference>
<dbReference type="Pfam" id="PF14561">
    <property type="entry name" value="TPR_20"/>
    <property type="match status" value="1"/>
</dbReference>
<dbReference type="Gene3D" id="3.40.30.10">
    <property type="entry name" value="Glutaredoxin"/>
    <property type="match status" value="1"/>
</dbReference>